<dbReference type="InterPro" id="IPR050248">
    <property type="entry name" value="Polysacc_deacetylase_ArnD"/>
</dbReference>
<evidence type="ECO:0000313" key="3">
    <source>
        <dbReference type="Proteomes" id="UP000306477"/>
    </source>
</evidence>
<dbReference type="RefSeq" id="WP_136379155.1">
    <property type="nucleotide sequence ID" value="NZ_SLUB01000011.1"/>
</dbReference>
<organism evidence="2 3">
    <name type="scientific">Bacillus timonensis</name>
    <dbReference type="NCBI Taxonomy" id="1033734"/>
    <lineage>
        <taxon>Bacteria</taxon>
        <taxon>Bacillati</taxon>
        <taxon>Bacillota</taxon>
        <taxon>Bacilli</taxon>
        <taxon>Bacillales</taxon>
        <taxon>Bacillaceae</taxon>
        <taxon>Bacillus</taxon>
    </lineage>
</organism>
<dbReference type="PROSITE" id="PS51257">
    <property type="entry name" value="PROKAR_LIPOPROTEIN"/>
    <property type="match status" value="1"/>
</dbReference>
<dbReference type="EMBL" id="SLUB01000011">
    <property type="protein sequence ID" value="THE13104.1"/>
    <property type="molecule type" value="Genomic_DNA"/>
</dbReference>
<dbReference type="Gene3D" id="3.20.20.370">
    <property type="entry name" value="Glycoside hydrolase/deacetylase"/>
    <property type="match status" value="1"/>
</dbReference>
<dbReference type="OrthoDB" id="9812065at2"/>
<reference evidence="2 3" key="1">
    <citation type="journal article" date="2019" name="Indoor Air">
        <title>Impacts of indoor surface finishes on bacterial viability.</title>
        <authorList>
            <person name="Hu J."/>
            <person name="Maamar S.B."/>
            <person name="Glawe A.J."/>
            <person name="Gottel N."/>
            <person name="Gilbert J.A."/>
            <person name="Hartmann E.M."/>
        </authorList>
    </citation>
    <scope>NUCLEOTIDE SEQUENCE [LARGE SCALE GENOMIC DNA]</scope>
    <source>
        <strain evidence="2 3">AF060A6</strain>
    </source>
</reference>
<accession>A0A4S3PUE5</accession>
<dbReference type="SUPFAM" id="SSF88713">
    <property type="entry name" value="Glycoside hydrolase/deacetylase"/>
    <property type="match status" value="1"/>
</dbReference>
<dbReference type="PROSITE" id="PS51677">
    <property type="entry name" value="NODB"/>
    <property type="match status" value="1"/>
</dbReference>
<dbReference type="STRING" id="1033734.GCA_000285535_04351"/>
<dbReference type="Pfam" id="PF01522">
    <property type="entry name" value="Polysacc_deac_1"/>
    <property type="match status" value="1"/>
</dbReference>
<dbReference type="GO" id="GO:0016810">
    <property type="term" value="F:hydrolase activity, acting on carbon-nitrogen (but not peptide) bonds"/>
    <property type="evidence" value="ECO:0007669"/>
    <property type="project" value="InterPro"/>
</dbReference>
<sequence>MVQKVIIFFIICSVSLLSSCESKEVKEVGGVAQGNHNMVLKENTIPEARFPADFSWKNEYLLEIMGESSFLEKKTVASMQKWRDEIIEFSKTQDRLFINGPNKKQVALTFDDGPDSTVTSAVIGVLDKYGVKGNFFFLGSEVEKHPEVVKEAYEKGHLVLSHSYNHIQLDQLGEAEIQNEIERAGNVIESIIGKEPAFIRTPYGSTNELVAGVAKENKYSIILWSIDSLDWAQKSPDVIYSNVDANIRNGDIILMHTDSDEYDTYEALPGIIEKLQERGFEIVDLETMLGIPAYQ</sequence>
<protein>
    <submittedName>
        <fullName evidence="2">Polysaccharide deacetylase family protein</fullName>
    </submittedName>
</protein>
<dbReference type="GO" id="GO:0005975">
    <property type="term" value="P:carbohydrate metabolic process"/>
    <property type="evidence" value="ECO:0007669"/>
    <property type="project" value="InterPro"/>
</dbReference>
<name>A0A4S3PUE5_9BACI</name>
<comment type="caution">
    <text evidence="2">The sequence shown here is derived from an EMBL/GenBank/DDBJ whole genome shotgun (WGS) entry which is preliminary data.</text>
</comment>
<feature type="domain" description="NodB homology" evidence="1">
    <location>
        <begin position="104"/>
        <end position="283"/>
    </location>
</feature>
<keyword evidence="3" id="KW-1185">Reference proteome</keyword>
<dbReference type="InterPro" id="IPR011330">
    <property type="entry name" value="Glyco_hydro/deAcase_b/a-brl"/>
</dbReference>
<evidence type="ECO:0000313" key="2">
    <source>
        <dbReference type="EMBL" id="THE13104.1"/>
    </source>
</evidence>
<proteinExistence type="predicted"/>
<evidence type="ECO:0000259" key="1">
    <source>
        <dbReference type="PROSITE" id="PS51677"/>
    </source>
</evidence>
<dbReference type="CDD" id="cd10917">
    <property type="entry name" value="CE4_NodB_like_6s_7s"/>
    <property type="match status" value="1"/>
</dbReference>
<dbReference type="PANTHER" id="PTHR10587">
    <property type="entry name" value="GLYCOSYL TRANSFERASE-RELATED"/>
    <property type="match status" value="1"/>
</dbReference>
<dbReference type="InterPro" id="IPR002509">
    <property type="entry name" value="NODB_dom"/>
</dbReference>
<gene>
    <name evidence="2" type="ORF">E1I69_08345</name>
</gene>
<dbReference type="AlphaFoldDB" id="A0A4S3PUE5"/>
<dbReference type="Proteomes" id="UP000306477">
    <property type="component" value="Unassembled WGS sequence"/>
</dbReference>